<dbReference type="AlphaFoldDB" id="A0A2Z4IP18"/>
<protein>
    <submittedName>
        <fullName evidence="1">Uncharacterized protein</fullName>
    </submittedName>
</protein>
<dbReference type="EMBL" id="CP030041">
    <property type="protein sequence ID" value="AWW32499.1"/>
    <property type="molecule type" value="Genomic_DNA"/>
</dbReference>
<proteinExistence type="predicted"/>
<evidence type="ECO:0000313" key="2">
    <source>
        <dbReference type="Proteomes" id="UP000248688"/>
    </source>
</evidence>
<organism evidence="1 2">
    <name type="scientific">Echinicola strongylocentroti</name>
    <dbReference type="NCBI Taxonomy" id="1795355"/>
    <lineage>
        <taxon>Bacteria</taxon>
        <taxon>Pseudomonadati</taxon>
        <taxon>Bacteroidota</taxon>
        <taxon>Cytophagia</taxon>
        <taxon>Cytophagales</taxon>
        <taxon>Cyclobacteriaceae</taxon>
        <taxon>Echinicola</taxon>
    </lineage>
</organism>
<dbReference type="OrthoDB" id="1163828at2"/>
<evidence type="ECO:0000313" key="1">
    <source>
        <dbReference type="EMBL" id="AWW32499.1"/>
    </source>
</evidence>
<keyword evidence="2" id="KW-1185">Reference proteome</keyword>
<dbReference type="RefSeq" id="WP_112785872.1">
    <property type="nucleotide sequence ID" value="NZ_CP030041.1"/>
</dbReference>
<dbReference type="Proteomes" id="UP000248688">
    <property type="component" value="Chromosome"/>
</dbReference>
<gene>
    <name evidence="1" type="ORF">DN752_21405</name>
</gene>
<name>A0A2Z4IP18_9BACT</name>
<reference evidence="1 2" key="1">
    <citation type="submission" date="2018-06" db="EMBL/GenBank/DDBJ databases">
        <title>Echinicola strongylocentroti sp. nov., isolated from a sea urchin Strongylocentrotus intermedius.</title>
        <authorList>
            <person name="Bae S.S."/>
        </authorList>
    </citation>
    <scope>NUCLEOTIDE SEQUENCE [LARGE SCALE GENOMIC DNA]</scope>
    <source>
        <strain evidence="1 2">MEBiC08714</strain>
    </source>
</reference>
<dbReference type="KEGG" id="est:DN752_21405"/>
<accession>A0A2Z4IP18</accession>
<sequence length="80" mass="8881">MLLSSKLSCKAFCNKKNPTIAGITNQASSPSGYPLPSLEETAAYIKAYKHLPEIPSATKMEKEGINLKEMNLLLLKKWKK</sequence>